<dbReference type="AlphaFoldDB" id="A0ABD5ZMP3"/>
<evidence type="ECO:0000256" key="3">
    <source>
        <dbReference type="ARBA" id="ARBA00022692"/>
    </source>
</evidence>
<feature type="transmembrane region" description="Helical" evidence="6">
    <location>
        <begin position="249"/>
        <end position="270"/>
    </location>
</feature>
<protein>
    <submittedName>
        <fullName evidence="7">Branched-chain amino acid ABC transporter permease</fullName>
    </submittedName>
</protein>
<dbReference type="EMBL" id="JBHTAP010000001">
    <property type="protein sequence ID" value="MFC7234784.1"/>
    <property type="molecule type" value="Genomic_DNA"/>
</dbReference>
<dbReference type="Pfam" id="PF02653">
    <property type="entry name" value="BPD_transp_2"/>
    <property type="match status" value="1"/>
</dbReference>
<accession>A0ABD5ZMP3</accession>
<dbReference type="RefSeq" id="WP_276235806.1">
    <property type="nucleotide sequence ID" value="NZ_CP119802.1"/>
</dbReference>
<keyword evidence="5 6" id="KW-0472">Membrane</keyword>
<organism evidence="7 8">
    <name type="scientific">Halosegnis marinus</name>
    <dbReference type="NCBI Taxonomy" id="3034023"/>
    <lineage>
        <taxon>Archaea</taxon>
        <taxon>Methanobacteriati</taxon>
        <taxon>Methanobacteriota</taxon>
        <taxon>Stenosarchaea group</taxon>
        <taxon>Halobacteria</taxon>
        <taxon>Halobacteriales</taxon>
        <taxon>Natronomonadaceae</taxon>
        <taxon>Halosegnis</taxon>
    </lineage>
</organism>
<evidence type="ECO:0000256" key="4">
    <source>
        <dbReference type="ARBA" id="ARBA00022989"/>
    </source>
</evidence>
<dbReference type="PANTHER" id="PTHR30482:SF17">
    <property type="entry name" value="ABC TRANSPORTER ATP-BINDING PROTEIN"/>
    <property type="match status" value="1"/>
</dbReference>
<dbReference type="Proteomes" id="UP001596398">
    <property type="component" value="Unassembled WGS sequence"/>
</dbReference>
<evidence type="ECO:0000313" key="8">
    <source>
        <dbReference type="Proteomes" id="UP001596398"/>
    </source>
</evidence>
<sequence length="406" mass="43832">MSYGASERLPIPESRTRIVGFAVAAVALLAAPFVLGGFQTDLLASTLIFAVFATAFNLLYGYTGLLSFGHAMFVAASGYTVAKVVQQVVPAIGLEGVFGGATLLVVWLLALLLGTIAAALLAVGIGYLSVQLEEIYFAMITLSFSMAIYVIVNQDIIGTVLEQLGIGGGTFTNGSDGLTFRLGEVNLFGFEFRLVDIADPTAYYFLTLVVFAVGMYALYRVVSSPFGTTCRAIRENPERARALGIDTRYHSWMTFIISGAFSGLAGAALVMLETSILPADAFWTASATPVVMTVIGGPYSFFGPLIGAFTYEYLRWFIRQFPLLEEFWEFSFGFLLLIVVLFFDNGVSGGVTRFRAWLGVARTRYREDGAGGVASLVGETVRKWARAFVETVADALRSLASRLNPS</sequence>
<feature type="transmembrane region" description="Helical" evidence="6">
    <location>
        <begin position="290"/>
        <end position="314"/>
    </location>
</feature>
<dbReference type="GO" id="GO:0005886">
    <property type="term" value="C:plasma membrane"/>
    <property type="evidence" value="ECO:0007669"/>
    <property type="project" value="UniProtKB-SubCell"/>
</dbReference>
<feature type="transmembrane region" description="Helical" evidence="6">
    <location>
        <begin position="135"/>
        <end position="152"/>
    </location>
</feature>
<keyword evidence="2" id="KW-1003">Cell membrane</keyword>
<evidence type="ECO:0000256" key="5">
    <source>
        <dbReference type="ARBA" id="ARBA00023136"/>
    </source>
</evidence>
<dbReference type="GeneID" id="79266455"/>
<dbReference type="CDD" id="cd06581">
    <property type="entry name" value="TM_PBP1_LivM_like"/>
    <property type="match status" value="1"/>
</dbReference>
<feature type="transmembrane region" description="Helical" evidence="6">
    <location>
        <begin position="326"/>
        <end position="343"/>
    </location>
</feature>
<feature type="transmembrane region" description="Helical" evidence="6">
    <location>
        <begin position="42"/>
        <end position="62"/>
    </location>
</feature>
<comment type="subcellular location">
    <subcellularLocation>
        <location evidence="1">Cell membrane</location>
        <topology evidence="1">Multi-pass membrane protein</topology>
    </subcellularLocation>
</comment>
<reference evidence="7 8" key="1">
    <citation type="journal article" date="2019" name="Int. J. Syst. Evol. Microbiol.">
        <title>The Global Catalogue of Microorganisms (GCM) 10K type strain sequencing project: providing services to taxonomists for standard genome sequencing and annotation.</title>
        <authorList>
            <consortium name="The Broad Institute Genomics Platform"/>
            <consortium name="The Broad Institute Genome Sequencing Center for Infectious Disease"/>
            <person name="Wu L."/>
            <person name="Ma J."/>
        </authorList>
    </citation>
    <scope>NUCLEOTIDE SEQUENCE [LARGE SCALE GENOMIC DNA]</scope>
    <source>
        <strain evidence="7 8">DT85</strain>
    </source>
</reference>
<evidence type="ECO:0000313" key="7">
    <source>
        <dbReference type="EMBL" id="MFC7234784.1"/>
    </source>
</evidence>
<comment type="caution">
    <text evidence="7">The sequence shown here is derived from an EMBL/GenBank/DDBJ whole genome shotgun (WGS) entry which is preliminary data.</text>
</comment>
<dbReference type="PANTHER" id="PTHR30482">
    <property type="entry name" value="HIGH-AFFINITY BRANCHED-CHAIN AMINO ACID TRANSPORT SYSTEM PERMEASE"/>
    <property type="match status" value="1"/>
</dbReference>
<feature type="transmembrane region" description="Helical" evidence="6">
    <location>
        <begin position="18"/>
        <end position="35"/>
    </location>
</feature>
<name>A0ABD5ZMP3_9EURY</name>
<keyword evidence="3 6" id="KW-0812">Transmembrane</keyword>
<evidence type="ECO:0000256" key="2">
    <source>
        <dbReference type="ARBA" id="ARBA00022475"/>
    </source>
</evidence>
<gene>
    <name evidence="7" type="ORF">ACFQJ4_05560</name>
</gene>
<keyword evidence="4 6" id="KW-1133">Transmembrane helix</keyword>
<proteinExistence type="predicted"/>
<keyword evidence="8" id="KW-1185">Reference proteome</keyword>
<evidence type="ECO:0000256" key="1">
    <source>
        <dbReference type="ARBA" id="ARBA00004651"/>
    </source>
</evidence>
<evidence type="ECO:0000256" key="6">
    <source>
        <dbReference type="SAM" id="Phobius"/>
    </source>
</evidence>
<feature type="transmembrane region" description="Helical" evidence="6">
    <location>
        <begin position="104"/>
        <end position="128"/>
    </location>
</feature>
<feature type="transmembrane region" description="Helical" evidence="6">
    <location>
        <begin position="202"/>
        <end position="222"/>
    </location>
</feature>
<dbReference type="InterPro" id="IPR043428">
    <property type="entry name" value="LivM-like"/>
</dbReference>
<dbReference type="InterPro" id="IPR001851">
    <property type="entry name" value="ABC_transp_permease"/>
</dbReference>